<feature type="non-terminal residue" evidence="1">
    <location>
        <position position="73"/>
    </location>
</feature>
<proteinExistence type="predicted"/>
<accession>A0A6N3X052</accession>
<comment type="caution">
    <text evidence="1">The sequence shown here is derived from an EMBL/GenBank/DDBJ whole genome shotgun (WGS) entry which is preliminary data.</text>
</comment>
<sequence>MGSSGVSVDTDGAMQGEQTSLSFTTANWNTAWTVTVTDEADDDNAVSETVTLSHTATGGDYGSVSQELVVTVT</sequence>
<dbReference type="EMBL" id="JXUO01000197">
    <property type="protein sequence ID" value="KKZ13999.1"/>
    <property type="molecule type" value="Genomic_DNA"/>
</dbReference>
<evidence type="ECO:0000313" key="1">
    <source>
        <dbReference type="EMBL" id="KKZ13999.1"/>
    </source>
</evidence>
<reference evidence="1 2" key="1">
    <citation type="submission" date="2015-01" db="EMBL/GenBank/DDBJ databases">
        <title>Lifestyle Evolution in Cyanobacterial Symbionts of Sponges.</title>
        <authorList>
            <person name="Burgsdorf I."/>
            <person name="Slaby B.M."/>
            <person name="Handley K.M."/>
            <person name="Haber M."/>
            <person name="Blom J."/>
            <person name="Marshall C.W."/>
            <person name="Gilbert J.A."/>
            <person name="Hentschel U."/>
            <person name="Steindler L."/>
        </authorList>
    </citation>
    <scope>NUCLEOTIDE SEQUENCE [LARGE SCALE GENOMIC DNA]</scope>
    <source>
        <strain evidence="1">142</strain>
    </source>
</reference>
<dbReference type="AlphaFoldDB" id="A0A6N3X052"/>
<protein>
    <submittedName>
        <fullName evidence="1">Uncharacterized protein</fullName>
    </submittedName>
</protein>
<organism evidence="1 2">
    <name type="scientific">Candidatus Synechococcus spongiarum 142</name>
    <dbReference type="NCBI Taxonomy" id="1608213"/>
    <lineage>
        <taxon>Bacteria</taxon>
        <taxon>Bacillati</taxon>
        <taxon>Cyanobacteriota</taxon>
        <taxon>Cyanophyceae</taxon>
        <taxon>Synechococcales</taxon>
        <taxon>Synechococcaceae</taxon>
        <taxon>Synechococcus</taxon>
    </lineage>
</organism>
<gene>
    <name evidence="1" type="ORF">TH68_05900</name>
</gene>
<dbReference type="Proteomes" id="UP000035054">
    <property type="component" value="Unassembled WGS sequence"/>
</dbReference>
<evidence type="ECO:0000313" key="2">
    <source>
        <dbReference type="Proteomes" id="UP000035054"/>
    </source>
</evidence>
<name>A0A6N3X052_9SYNE</name>